<sequence>MQSKDARSSVTSIPRESLSPISHRKSSISVIQPIPNDSFVLPPLTSSLSSQENQAHTNTTPSPNDEISLSENPYLLLTANGDIIPSPTNHQ</sequence>
<protein>
    <submittedName>
        <fullName evidence="2">Uncharacterized protein</fullName>
    </submittedName>
</protein>
<dbReference type="VEuPathDB" id="AmoebaDB:KM1_209020"/>
<name>M7X2G5_ENTHI</name>
<feature type="region of interest" description="Disordered" evidence="1">
    <location>
        <begin position="1"/>
        <end position="26"/>
    </location>
</feature>
<organism evidence="2 3">
    <name type="scientific">Entamoeba histolytica HM-3:IMSS</name>
    <dbReference type="NCBI Taxonomy" id="885315"/>
    <lineage>
        <taxon>Eukaryota</taxon>
        <taxon>Amoebozoa</taxon>
        <taxon>Evosea</taxon>
        <taxon>Archamoebae</taxon>
        <taxon>Mastigamoebida</taxon>
        <taxon>Entamoebidae</taxon>
        <taxon>Entamoeba</taxon>
    </lineage>
</organism>
<evidence type="ECO:0000313" key="3">
    <source>
        <dbReference type="Proteomes" id="UP000030780"/>
    </source>
</evidence>
<reference evidence="2 3" key="1">
    <citation type="submission" date="2013-01" db="EMBL/GenBank/DDBJ databases">
        <authorList>
            <person name="Inman J."/>
            <person name="Zafar N."/>
            <person name="Lorenzi H."/>
            <person name="Caler E."/>
        </authorList>
    </citation>
    <scope>NUCLEOTIDE SEQUENCE [LARGE SCALE GENOMIC DNA]</scope>
    <source>
        <strain evidence="2 3">HM-3:IMSS</strain>
    </source>
</reference>
<feature type="region of interest" description="Disordered" evidence="1">
    <location>
        <begin position="39"/>
        <end position="73"/>
    </location>
</feature>
<accession>M7X2G5</accession>
<dbReference type="Proteomes" id="UP000030780">
    <property type="component" value="Unassembled WGS sequence"/>
</dbReference>
<proteinExistence type="predicted"/>
<evidence type="ECO:0000256" key="1">
    <source>
        <dbReference type="SAM" id="MobiDB-lite"/>
    </source>
</evidence>
<dbReference type="AlphaFoldDB" id="M7X2G5"/>
<feature type="compositionally biased region" description="Polar residues" evidence="1">
    <location>
        <begin position="44"/>
        <end position="71"/>
    </location>
</feature>
<dbReference type="EMBL" id="KB637087">
    <property type="protein sequence ID" value="EMS17849.1"/>
    <property type="molecule type" value="Genomic_DNA"/>
</dbReference>
<evidence type="ECO:0000313" key="2">
    <source>
        <dbReference type="EMBL" id="EMS17849.1"/>
    </source>
</evidence>
<gene>
    <name evidence="2" type="ORF">KM1_209020</name>
</gene>